<dbReference type="NCBIfam" id="TIGR01613">
    <property type="entry name" value="primase_Cterm"/>
    <property type="match status" value="1"/>
</dbReference>
<feature type="region of interest" description="Disordered" evidence="4">
    <location>
        <begin position="1"/>
        <end position="48"/>
    </location>
</feature>
<dbReference type="InterPro" id="IPR045455">
    <property type="entry name" value="NrS-1_pol-like_helicase"/>
</dbReference>
<accession>A0ABW0NXM2</accession>
<evidence type="ECO:0000256" key="1">
    <source>
        <dbReference type="ARBA" id="ARBA00022741"/>
    </source>
</evidence>
<sequence length="600" mass="66417">MTARDDTPSDDPILGAVQAAAPVSSAPSPDRTDDGDAGDGHDDGEGERPQLGAAEWALIKQCVAQGTHDIGNSRRFRFRCGHEVIHIQNVGWHVYDGRRWIEDIDGVHITPLVHRTVEAIALEAHLIEPTEREAAAIELGDAAQAMKDSVNWAEAGEADKAQLPELNRQIAAGSRARKAVANRKAQRRRFANSACNTGKIDGMLKQSIGFLSKPLAEFDVDPLALNLENGTLRIRVVETEDEESDPTDPRYRREVSIALEEHRRDDWICKLAPVGHDPKAACPIFDAFLARILPEPSIRDYMLRYLGYALTALTMEQVFVLLHGEGRNGKSTLVDIVSRIAGDYATSLPIATLTGEDRRKGAEATPDLVRTPGARLVRAAEPKEGMAFDESLIKSLTSGEPILVRRLNHEFNEVYPKFKLLISANRKPVIKGNDDGIWRRVVLIPFDVQIPKDEIDKKLPDKLWAERAGILNRLLGGLSDFLQRGALDPPAAIQAASQEYRDESDQMGAFVREALIVTKQPHDTETAGALVEAMTVWCRKAGLTPFKPNTITRRLPKTAHDFGFEKAKSSTSIYVGVQIRDEFKASDDDGRWPSRTHRDD</sequence>
<feature type="compositionally biased region" description="Basic and acidic residues" evidence="4">
    <location>
        <begin position="30"/>
        <end position="48"/>
    </location>
</feature>
<keyword evidence="3" id="KW-0067">ATP-binding</keyword>
<evidence type="ECO:0000313" key="7">
    <source>
        <dbReference type="Proteomes" id="UP001596060"/>
    </source>
</evidence>
<name>A0ABW0NXM2_9HYPH</name>
<evidence type="ECO:0000256" key="3">
    <source>
        <dbReference type="ARBA" id="ARBA00022840"/>
    </source>
</evidence>
<dbReference type="Pfam" id="PF19263">
    <property type="entry name" value="DUF5906"/>
    <property type="match status" value="1"/>
</dbReference>
<evidence type="ECO:0000256" key="2">
    <source>
        <dbReference type="ARBA" id="ARBA00022801"/>
    </source>
</evidence>
<feature type="compositionally biased region" description="Low complexity" evidence="4">
    <location>
        <begin position="16"/>
        <end position="29"/>
    </location>
</feature>
<dbReference type="Gene3D" id="3.40.50.300">
    <property type="entry name" value="P-loop containing nucleotide triphosphate hydrolases"/>
    <property type="match status" value="1"/>
</dbReference>
<dbReference type="PANTHER" id="PTHR35372">
    <property type="entry name" value="ATP BINDING PROTEIN-RELATED"/>
    <property type="match status" value="1"/>
</dbReference>
<reference evidence="7" key="1">
    <citation type="journal article" date="2019" name="Int. J. Syst. Evol. Microbiol.">
        <title>The Global Catalogue of Microorganisms (GCM) 10K type strain sequencing project: providing services to taxonomists for standard genome sequencing and annotation.</title>
        <authorList>
            <consortium name="The Broad Institute Genomics Platform"/>
            <consortium name="The Broad Institute Genome Sequencing Center for Infectious Disease"/>
            <person name="Wu L."/>
            <person name="Ma J."/>
        </authorList>
    </citation>
    <scope>NUCLEOTIDE SEQUENCE [LARGE SCALE GENOMIC DNA]</scope>
    <source>
        <strain evidence="7">CCUG 43117</strain>
    </source>
</reference>
<dbReference type="InterPro" id="IPR006500">
    <property type="entry name" value="Helicase_put_C_phage/plasmid"/>
</dbReference>
<evidence type="ECO:0000256" key="4">
    <source>
        <dbReference type="SAM" id="MobiDB-lite"/>
    </source>
</evidence>
<keyword evidence="2" id="KW-0378">Hydrolase</keyword>
<dbReference type="SUPFAM" id="SSF52540">
    <property type="entry name" value="P-loop containing nucleoside triphosphate hydrolases"/>
    <property type="match status" value="1"/>
</dbReference>
<feature type="domain" description="SF3 helicase" evidence="5">
    <location>
        <begin position="297"/>
        <end position="459"/>
    </location>
</feature>
<dbReference type="InterPro" id="IPR027417">
    <property type="entry name" value="P-loop_NTPase"/>
</dbReference>
<dbReference type="PROSITE" id="PS51206">
    <property type="entry name" value="SF3_HELICASE_1"/>
    <property type="match status" value="1"/>
</dbReference>
<dbReference type="Proteomes" id="UP001596060">
    <property type="component" value="Unassembled WGS sequence"/>
</dbReference>
<dbReference type="InterPro" id="IPR014015">
    <property type="entry name" value="Helicase_SF3_DNA-vir"/>
</dbReference>
<dbReference type="Pfam" id="PF08706">
    <property type="entry name" value="D5_N"/>
    <property type="match status" value="1"/>
</dbReference>
<organism evidence="6 7">
    <name type="scientific">Bosea massiliensis</name>
    <dbReference type="NCBI Taxonomy" id="151419"/>
    <lineage>
        <taxon>Bacteria</taxon>
        <taxon>Pseudomonadati</taxon>
        <taxon>Pseudomonadota</taxon>
        <taxon>Alphaproteobacteria</taxon>
        <taxon>Hyphomicrobiales</taxon>
        <taxon>Boseaceae</taxon>
        <taxon>Bosea</taxon>
    </lineage>
</organism>
<dbReference type="PANTHER" id="PTHR35372:SF2">
    <property type="entry name" value="SF3 HELICASE DOMAIN-CONTAINING PROTEIN"/>
    <property type="match status" value="1"/>
</dbReference>
<dbReference type="EMBL" id="JBHSLU010000012">
    <property type="protein sequence ID" value="MFC5505139.1"/>
    <property type="molecule type" value="Genomic_DNA"/>
</dbReference>
<dbReference type="InterPro" id="IPR051620">
    <property type="entry name" value="ORF904-like_C"/>
</dbReference>
<evidence type="ECO:0000259" key="5">
    <source>
        <dbReference type="PROSITE" id="PS51206"/>
    </source>
</evidence>
<dbReference type="InterPro" id="IPR014818">
    <property type="entry name" value="Phage/plasmid_primase_P4_C"/>
</dbReference>
<protein>
    <submittedName>
        <fullName evidence="6">Phage/plasmid primase, P4 family</fullName>
    </submittedName>
</protein>
<dbReference type="SMART" id="SM00885">
    <property type="entry name" value="D5_N"/>
    <property type="match status" value="1"/>
</dbReference>
<keyword evidence="7" id="KW-1185">Reference proteome</keyword>
<evidence type="ECO:0000313" key="6">
    <source>
        <dbReference type="EMBL" id="MFC5505139.1"/>
    </source>
</evidence>
<gene>
    <name evidence="6" type="ORF">ACFPN9_07705</name>
</gene>
<comment type="caution">
    <text evidence="6">The sequence shown here is derived from an EMBL/GenBank/DDBJ whole genome shotgun (WGS) entry which is preliminary data.</text>
</comment>
<keyword evidence="1" id="KW-0547">Nucleotide-binding</keyword>
<dbReference type="RefSeq" id="WP_377816229.1">
    <property type="nucleotide sequence ID" value="NZ_JBHSLU010000012.1"/>
</dbReference>
<proteinExistence type="predicted"/>